<dbReference type="Proteomes" id="UP001057134">
    <property type="component" value="Chromosome"/>
</dbReference>
<proteinExistence type="predicted"/>
<sequence length="123" mass="14186">MGMLNPSIEHGVYQYVVTLHLLKALELDRRQAEGMKLSRIWNGVFEHLSKAAEREHREAKRSLKKQGCRIVLEELTPERNYHVMYVVRGYEFHCSIMPVVLKGKCEEKLQELLSGGRAQPIGP</sequence>
<organism evidence="1 2">
    <name type="scientific">Paenibacillus konkukensis</name>
    <dbReference type="NCBI Taxonomy" id="2020716"/>
    <lineage>
        <taxon>Bacteria</taxon>
        <taxon>Bacillati</taxon>
        <taxon>Bacillota</taxon>
        <taxon>Bacilli</taxon>
        <taxon>Bacillales</taxon>
        <taxon>Paenibacillaceae</taxon>
        <taxon>Paenibacillus</taxon>
    </lineage>
</organism>
<evidence type="ECO:0000313" key="1">
    <source>
        <dbReference type="EMBL" id="UQZ87161.1"/>
    </source>
</evidence>
<dbReference type="EMBL" id="CP027059">
    <property type="protein sequence ID" value="UQZ87161.1"/>
    <property type="molecule type" value="Genomic_DNA"/>
</dbReference>
<keyword evidence="2" id="KW-1185">Reference proteome</keyword>
<reference evidence="1" key="1">
    <citation type="submission" date="2018-02" db="EMBL/GenBank/DDBJ databases">
        <authorList>
            <person name="Kim S.-K."/>
            <person name="Jung H.-I."/>
            <person name="Lee S.-W."/>
        </authorList>
    </citation>
    <scope>NUCLEOTIDE SEQUENCE</scope>
    <source>
        <strain evidence="1">SK3146</strain>
    </source>
</reference>
<evidence type="ECO:0000313" key="2">
    <source>
        <dbReference type="Proteomes" id="UP001057134"/>
    </source>
</evidence>
<dbReference type="RefSeq" id="WP_249862647.1">
    <property type="nucleotide sequence ID" value="NZ_CP027059.1"/>
</dbReference>
<gene>
    <name evidence="1" type="ORF">SK3146_06458</name>
</gene>
<protein>
    <submittedName>
        <fullName evidence="1">Uncharacterized protein</fullName>
    </submittedName>
</protein>
<reference evidence="1" key="2">
    <citation type="journal article" date="2021" name="J Anim Sci Technol">
        <title>Complete genome sequence of Paenibacillus konkukensis sp. nov. SK3146 as a potential probiotic strain.</title>
        <authorList>
            <person name="Jung H.I."/>
            <person name="Park S."/>
            <person name="Niu K.M."/>
            <person name="Lee S.W."/>
            <person name="Kothari D."/>
            <person name="Yi K.J."/>
            <person name="Kim S.K."/>
        </authorList>
    </citation>
    <scope>NUCLEOTIDE SEQUENCE</scope>
    <source>
        <strain evidence="1">SK3146</strain>
    </source>
</reference>
<dbReference type="InterPro" id="IPR058600">
    <property type="entry name" value="YhjD-like"/>
</dbReference>
<name>A0ABY4S012_9BACL</name>
<accession>A0ABY4S012</accession>
<dbReference type="Pfam" id="PF26325">
    <property type="entry name" value="YhjD"/>
    <property type="match status" value="1"/>
</dbReference>